<reference evidence="1 2" key="1">
    <citation type="journal article" date="2018" name="Sci. Rep.">
        <title>Genomic signatures of local adaptation to the degree of environmental predictability in rotifers.</title>
        <authorList>
            <person name="Franch-Gras L."/>
            <person name="Hahn C."/>
            <person name="Garcia-Roger E.M."/>
            <person name="Carmona M.J."/>
            <person name="Serra M."/>
            <person name="Gomez A."/>
        </authorList>
    </citation>
    <scope>NUCLEOTIDE SEQUENCE [LARGE SCALE GENOMIC DNA]</scope>
    <source>
        <strain evidence="1">HYR1</strain>
    </source>
</reference>
<name>A0A3M7P2H9_BRAPC</name>
<organism evidence="1 2">
    <name type="scientific">Brachionus plicatilis</name>
    <name type="common">Marine rotifer</name>
    <name type="synonym">Brachionus muelleri</name>
    <dbReference type="NCBI Taxonomy" id="10195"/>
    <lineage>
        <taxon>Eukaryota</taxon>
        <taxon>Metazoa</taxon>
        <taxon>Spiralia</taxon>
        <taxon>Gnathifera</taxon>
        <taxon>Rotifera</taxon>
        <taxon>Eurotatoria</taxon>
        <taxon>Monogononta</taxon>
        <taxon>Pseudotrocha</taxon>
        <taxon>Ploima</taxon>
        <taxon>Brachionidae</taxon>
        <taxon>Brachionus</taxon>
    </lineage>
</organism>
<evidence type="ECO:0000313" key="2">
    <source>
        <dbReference type="Proteomes" id="UP000276133"/>
    </source>
</evidence>
<comment type="caution">
    <text evidence="1">The sequence shown here is derived from an EMBL/GenBank/DDBJ whole genome shotgun (WGS) entry which is preliminary data.</text>
</comment>
<keyword evidence="2" id="KW-1185">Reference proteome</keyword>
<sequence length="85" mass="10270">MAKILFSYQIDMKITTISGRILLGIIYHYDRSKAFLKNLLKRHKIDYMKLCILIYESKLNQMRFGQNTRKNITSIFRPKYCFKEN</sequence>
<evidence type="ECO:0000313" key="1">
    <source>
        <dbReference type="EMBL" id="RMZ93286.1"/>
    </source>
</evidence>
<dbReference type="AlphaFoldDB" id="A0A3M7P2H9"/>
<proteinExistence type="predicted"/>
<dbReference type="Proteomes" id="UP000276133">
    <property type="component" value="Unassembled WGS sequence"/>
</dbReference>
<protein>
    <submittedName>
        <fullName evidence="1">Uncharacterized protein</fullName>
    </submittedName>
</protein>
<dbReference type="EMBL" id="REGN01013925">
    <property type="protein sequence ID" value="RMZ93286.1"/>
    <property type="molecule type" value="Genomic_DNA"/>
</dbReference>
<gene>
    <name evidence="1" type="ORF">BpHYR1_023087</name>
</gene>
<accession>A0A3M7P2H9</accession>